<name>A0AA86U0I7_9EUKA</name>
<evidence type="ECO:0000313" key="1">
    <source>
        <dbReference type="EMBL" id="CAI9935634.1"/>
    </source>
</evidence>
<reference evidence="2 4" key="2">
    <citation type="submission" date="2024-07" db="EMBL/GenBank/DDBJ databases">
        <authorList>
            <person name="Akdeniz Z."/>
        </authorList>
    </citation>
    <scope>NUCLEOTIDE SEQUENCE [LARGE SCALE GENOMIC DNA]</scope>
</reference>
<dbReference type="EMBL" id="CAXDID020000125">
    <property type="protein sequence ID" value="CAL6033382.1"/>
    <property type="molecule type" value="Genomic_DNA"/>
</dbReference>
<dbReference type="AlphaFoldDB" id="A0AA86U0I7"/>
<accession>A0AA86U0I7</accession>
<reference evidence="1" key="1">
    <citation type="submission" date="2023-06" db="EMBL/GenBank/DDBJ databases">
        <authorList>
            <person name="Kurt Z."/>
        </authorList>
    </citation>
    <scope>NUCLEOTIDE SEQUENCE</scope>
</reference>
<comment type="caution">
    <text evidence="1">The sequence shown here is derived from an EMBL/GenBank/DDBJ whole genome shotgun (WGS) entry which is preliminary data.</text>
</comment>
<evidence type="ECO:0000313" key="3">
    <source>
        <dbReference type="EMBL" id="CAL6114978.1"/>
    </source>
</evidence>
<evidence type="ECO:0000313" key="4">
    <source>
        <dbReference type="Proteomes" id="UP001642409"/>
    </source>
</evidence>
<sequence>MEIWFWISWKPSQDSLLMESSIGPGWSWNWSNMSWNWVVTRMFVLDRLETEQLFPMSWVTSCFRICFWFVDWQDLSWMEIVILRSYLIRKLSWYKIQNCCQI</sequence>
<dbReference type="Proteomes" id="UP001642409">
    <property type="component" value="Unassembled WGS sequence"/>
</dbReference>
<dbReference type="EMBL" id="CAXDID020000846">
    <property type="protein sequence ID" value="CAL6114978.1"/>
    <property type="molecule type" value="Genomic_DNA"/>
</dbReference>
<dbReference type="EMBL" id="CATOUU010000618">
    <property type="protein sequence ID" value="CAI9935634.1"/>
    <property type="molecule type" value="Genomic_DNA"/>
</dbReference>
<protein>
    <submittedName>
        <fullName evidence="2">Hypothetical_protein</fullName>
    </submittedName>
</protein>
<organism evidence="1">
    <name type="scientific">Hexamita inflata</name>
    <dbReference type="NCBI Taxonomy" id="28002"/>
    <lineage>
        <taxon>Eukaryota</taxon>
        <taxon>Metamonada</taxon>
        <taxon>Diplomonadida</taxon>
        <taxon>Hexamitidae</taxon>
        <taxon>Hexamitinae</taxon>
        <taxon>Hexamita</taxon>
    </lineage>
</organism>
<proteinExistence type="predicted"/>
<keyword evidence="4" id="KW-1185">Reference proteome</keyword>
<gene>
    <name evidence="1" type="ORF">HINF_LOCUS23279</name>
    <name evidence="2" type="ORF">HINF_LOCUS34941</name>
    <name evidence="3" type="ORF">HINF_LOCUS78420</name>
</gene>
<evidence type="ECO:0000313" key="2">
    <source>
        <dbReference type="EMBL" id="CAL6033382.1"/>
    </source>
</evidence>